<dbReference type="EC" id="4.1.1.49" evidence="3 10"/>
<keyword evidence="8 10" id="KW-0456">Lyase</keyword>
<dbReference type="GO" id="GO:0004612">
    <property type="term" value="F:phosphoenolpyruvate carboxykinase (ATP) activity"/>
    <property type="evidence" value="ECO:0007669"/>
    <property type="project" value="UniProtKB-EC"/>
</dbReference>
<keyword evidence="10" id="KW-0464">Manganese</keyword>
<evidence type="ECO:0000256" key="1">
    <source>
        <dbReference type="ARBA" id="ARBA00004742"/>
    </source>
</evidence>
<dbReference type="InterPro" id="IPR015994">
    <property type="entry name" value="PEPCK_ATP_CS"/>
</dbReference>
<dbReference type="InterPro" id="IPR001272">
    <property type="entry name" value="PEP_carboxykinase_ATP"/>
</dbReference>
<dbReference type="PIRSF" id="PIRSF006294">
    <property type="entry name" value="PEP_crbxkin"/>
    <property type="match status" value="1"/>
</dbReference>
<dbReference type="Proteomes" id="UP001209257">
    <property type="component" value="Unassembled WGS sequence"/>
</dbReference>
<dbReference type="Gene3D" id="2.170.8.10">
    <property type="entry name" value="Phosphoenolpyruvate Carboxykinase, domain 2"/>
    <property type="match status" value="1"/>
</dbReference>
<dbReference type="SUPFAM" id="SSF68923">
    <property type="entry name" value="PEP carboxykinase N-terminal domain"/>
    <property type="match status" value="1"/>
</dbReference>
<comment type="function">
    <text evidence="10">Involved in the gluconeogenesis. Catalyzes the conversion of oxaloacetate (OAA) to phosphoenolpyruvate (PEP) through direct phosphoryl transfer between the nucleoside triphosphate and OAA.</text>
</comment>
<dbReference type="CDD" id="cd00484">
    <property type="entry name" value="PEPCK_ATP"/>
    <property type="match status" value="1"/>
</dbReference>
<feature type="binding site" evidence="10">
    <location>
        <position position="248"/>
    </location>
    <ligand>
        <name>Mn(2+)</name>
        <dbReference type="ChEBI" id="CHEBI:29035"/>
    </ligand>
</feature>
<dbReference type="NCBIfam" id="NF006821">
    <property type="entry name" value="PRK09344.1-3"/>
    <property type="match status" value="1"/>
</dbReference>
<feature type="binding site" evidence="10">
    <location>
        <position position="192"/>
    </location>
    <ligand>
        <name>substrate</name>
    </ligand>
</feature>
<dbReference type="PANTHER" id="PTHR30031:SF0">
    <property type="entry name" value="PHOSPHOENOLPYRUVATE CARBOXYKINASE (ATP)"/>
    <property type="match status" value="1"/>
</dbReference>
<keyword evidence="5 10" id="KW-0547">Nucleotide-binding</keyword>
<comment type="cofactor">
    <cofactor evidence="10">
        <name>Mn(2+)</name>
        <dbReference type="ChEBI" id="CHEBI:29035"/>
    </cofactor>
    <text evidence="10">Binds 1 Mn(2+) ion per subunit.</text>
</comment>
<evidence type="ECO:0000256" key="8">
    <source>
        <dbReference type="ARBA" id="ARBA00023239"/>
    </source>
</evidence>
<feature type="binding site" evidence="10">
    <location>
        <position position="211"/>
    </location>
    <ligand>
        <name>ATP</name>
        <dbReference type="ChEBI" id="CHEBI:30616"/>
    </ligand>
</feature>
<evidence type="ECO:0000256" key="4">
    <source>
        <dbReference type="ARBA" id="ARBA00022432"/>
    </source>
</evidence>
<keyword evidence="4 10" id="KW-0312">Gluconeogenesis</keyword>
<evidence type="ECO:0000256" key="6">
    <source>
        <dbReference type="ARBA" id="ARBA00022793"/>
    </source>
</evidence>
<dbReference type="InterPro" id="IPR008210">
    <property type="entry name" value="PEP_carboxykinase_N"/>
</dbReference>
<organism evidence="11 12">
    <name type="scientific">Alteromonas salexigens</name>
    <dbReference type="NCBI Taxonomy" id="2982530"/>
    <lineage>
        <taxon>Bacteria</taxon>
        <taxon>Pseudomonadati</taxon>
        <taxon>Pseudomonadota</taxon>
        <taxon>Gammaproteobacteria</taxon>
        <taxon>Alteromonadales</taxon>
        <taxon>Alteromonadaceae</taxon>
        <taxon>Alteromonas/Salinimonas group</taxon>
        <taxon>Alteromonas</taxon>
    </lineage>
</organism>
<evidence type="ECO:0000313" key="12">
    <source>
        <dbReference type="Proteomes" id="UP001209257"/>
    </source>
</evidence>
<keyword evidence="12" id="KW-1185">Reference proteome</keyword>
<feature type="binding site" evidence="10">
    <location>
        <position position="312"/>
    </location>
    <ligand>
        <name>substrate</name>
    </ligand>
</feature>
<feature type="binding site" evidence="10">
    <location>
        <position position="192"/>
    </location>
    <ligand>
        <name>ATP</name>
        <dbReference type="ChEBI" id="CHEBI:30616"/>
    </ligand>
</feature>
<sequence>MTAATPMDKATAVAPQVNLSSAELIEIALQRGEGRLAANGALVVETGERTGRSPADRFIVKEPSTEQDIDWGKVNRPFEADKFARLWDRVEAYLNTQEHFLSHLQVGADPAHALPLEVRTQTAWQHVFARNLFIIPETWNPNNDTPWQILNVPGFECVPERDGTNSDGTVIINFAERKVLLAGMRYAGEMKKAMFSVQNFLLPGKEVLPMHCSANVGEQGDVTLFFGLSGTGKTTLSADPKRFLIGDDEHGWAPGSVFNIEGGCYAKCIDLSQQNEPVIWDAIRFGTILENVVLDDTRTPDYSDTRLTQNSRAAYPLEHINKRVAENRGGEPRSVVFLTCDVSGVLPPVSVLSEEAAAYHFLSGYTAKVGSTEIGSTADIESTFSTCFGAPFFPRPAGVYAELLIKRVKEFGARVYLVNTGWTGGPYGTGKRFDIPTTRAIIDAIVSGELADVETQHIDGLNLDVPVAVPGVDSKLLVPQQTWADSEQYQTFADNLINAFRDNFAKYDVSEAIAYAGPGD</sequence>
<gene>
    <name evidence="10" type="primary">pckA</name>
    <name evidence="11" type="ORF">OCL06_02660</name>
</gene>
<dbReference type="NCBIfam" id="NF006823">
    <property type="entry name" value="PRK09344.1-5"/>
    <property type="match status" value="1"/>
</dbReference>
<proteinExistence type="inferred from homology"/>
<comment type="subunit">
    <text evidence="10">Monomer.</text>
</comment>
<evidence type="ECO:0000256" key="5">
    <source>
        <dbReference type="ARBA" id="ARBA00022741"/>
    </source>
</evidence>
<dbReference type="Gene3D" id="3.90.228.20">
    <property type="match status" value="1"/>
</dbReference>
<keyword evidence="7 10" id="KW-0067">ATP-binding</keyword>
<keyword evidence="10" id="KW-0479">Metal-binding</keyword>
<feature type="binding site" evidence="10">
    <location>
        <position position="192"/>
    </location>
    <ligand>
        <name>Mn(2+)</name>
        <dbReference type="ChEBI" id="CHEBI:29035"/>
    </ligand>
</feature>
<feature type="binding site" evidence="10">
    <location>
        <position position="276"/>
    </location>
    <ligand>
        <name>ATP</name>
        <dbReference type="ChEBI" id="CHEBI:30616"/>
    </ligand>
</feature>
<evidence type="ECO:0000256" key="7">
    <source>
        <dbReference type="ARBA" id="ARBA00022840"/>
    </source>
</evidence>
<feature type="binding site" evidence="10">
    <location>
        <position position="186"/>
    </location>
    <ligand>
        <name>substrate</name>
    </ligand>
</feature>
<dbReference type="Pfam" id="PF01293">
    <property type="entry name" value="PEPCK_ATP"/>
    <property type="match status" value="1"/>
</dbReference>
<dbReference type="NCBIfam" id="NF006820">
    <property type="entry name" value="PRK09344.1-2"/>
    <property type="match status" value="1"/>
</dbReference>
<comment type="catalytic activity">
    <reaction evidence="9 10">
        <text>oxaloacetate + ATP = phosphoenolpyruvate + ADP + CO2</text>
        <dbReference type="Rhea" id="RHEA:18617"/>
        <dbReference type="ChEBI" id="CHEBI:16452"/>
        <dbReference type="ChEBI" id="CHEBI:16526"/>
        <dbReference type="ChEBI" id="CHEBI:30616"/>
        <dbReference type="ChEBI" id="CHEBI:58702"/>
        <dbReference type="ChEBI" id="CHEBI:456216"/>
        <dbReference type="EC" id="4.1.1.49"/>
    </reaction>
</comment>
<protein>
    <recommendedName>
        <fullName evidence="3 10">Phosphoenolpyruvate carboxykinase (ATP)</fullName>
        <shortName evidence="10">PCK</shortName>
        <shortName evidence="10">PEP carboxykinase</shortName>
        <shortName evidence="10">PEPCK</shortName>
        <ecNumber evidence="3 10">4.1.1.49</ecNumber>
    </recommendedName>
</protein>
<comment type="caution">
    <text evidence="11">The sequence shown here is derived from an EMBL/GenBank/DDBJ whole genome shotgun (WGS) entry which is preliminary data.</text>
</comment>
<evidence type="ECO:0000256" key="3">
    <source>
        <dbReference type="ARBA" id="ARBA00012363"/>
    </source>
</evidence>
<dbReference type="InterPro" id="IPR013035">
    <property type="entry name" value="PEP_carboxykinase_C"/>
</dbReference>
<dbReference type="PROSITE" id="PS00532">
    <property type="entry name" value="PEPCK_ATP"/>
    <property type="match status" value="1"/>
</dbReference>
<keyword evidence="10" id="KW-0963">Cytoplasm</keyword>
<dbReference type="RefSeq" id="WP_262992189.1">
    <property type="nucleotide sequence ID" value="NZ_JAOTJC010000004.1"/>
</dbReference>
<evidence type="ECO:0000313" key="11">
    <source>
        <dbReference type="EMBL" id="MCU7553497.1"/>
    </source>
</evidence>
<evidence type="ECO:0000256" key="9">
    <source>
        <dbReference type="ARBA" id="ARBA00047371"/>
    </source>
</evidence>
<feature type="binding site" evidence="10">
    <location>
        <position position="438"/>
    </location>
    <ligand>
        <name>ATP</name>
        <dbReference type="ChEBI" id="CHEBI:30616"/>
    </ligand>
</feature>
<dbReference type="NCBIfam" id="TIGR00224">
    <property type="entry name" value="pckA"/>
    <property type="match status" value="1"/>
</dbReference>
<feature type="binding site" evidence="10">
    <location>
        <begin position="227"/>
        <end position="235"/>
    </location>
    <ligand>
        <name>ATP</name>
        <dbReference type="ChEBI" id="CHEBI:30616"/>
    </ligand>
</feature>
<feature type="binding site" evidence="10">
    <location>
        <position position="52"/>
    </location>
    <ligand>
        <name>substrate</name>
    </ligand>
</feature>
<feature type="binding site" evidence="10">
    <location>
        <position position="211"/>
    </location>
    <ligand>
        <name>Mn(2+)</name>
        <dbReference type="ChEBI" id="CHEBI:29035"/>
    </ligand>
</feature>
<feature type="binding site" evidence="10">
    <location>
        <position position="312"/>
    </location>
    <ligand>
        <name>ATP</name>
        <dbReference type="ChEBI" id="CHEBI:30616"/>
    </ligand>
</feature>
<comment type="similarity">
    <text evidence="2 10">Belongs to the phosphoenolpyruvate carboxykinase (ATP) family.</text>
</comment>
<dbReference type="Gene3D" id="3.40.449.10">
    <property type="entry name" value="Phosphoenolpyruvate Carboxykinase, domain 1"/>
    <property type="match status" value="1"/>
</dbReference>
<dbReference type="HAMAP" id="MF_00453">
    <property type="entry name" value="PEPCK_ATP"/>
    <property type="match status" value="1"/>
</dbReference>
<dbReference type="EMBL" id="JAOTJC010000004">
    <property type="protein sequence ID" value="MCU7553497.1"/>
    <property type="molecule type" value="Genomic_DNA"/>
</dbReference>
<comment type="caution">
    <text evidence="10">Lacks conserved residue(s) required for the propagation of feature annotation.</text>
</comment>
<dbReference type="PANTHER" id="PTHR30031">
    <property type="entry name" value="PHOSPHOENOLPYRUVATE CARBOXYKINASE ATP"/>
    <property type="match status" value="1"/>
</dbReference>
<evidence type="ECO:0000256" key="2">
    <source>
        <dbReference type="ARBA" id="ARBA00006052"/>
    </source>
</evidence>
<comment type="subcellular location">
    <subcellularLocation>
        <location evidence="10">Cytoplasm</location>
    </subcellularLocation>
</comment>
<name>A0ABT2VJS3_9ALTE</name>
<evidence type="ECO:0000256" key="10">
    <source>
        <dbReference type="HAMAP-Rule" id="MF_00453"/>
    </source>
</evidence>
<comment type="pathway">
    <text evidence="1 10">Carbohydrate biosynthesis; gluconeogenesis.</text>
</comment>
<dbReference type="SUPFAM" id="SSF53795">
    <property type="entry name" value="PEP carboxykinase-like"/>
    <property type="match status" value="1"/>
</dbReference>
<reference evidence="12" key="1">
    <citation type="submission" date="2023-07" db="EMBL/GenBank/DDBJ databases">
        <title>Study on multiphase classification of strain Alteromonas salexigens isolated from the Yellow Sea.</title>
        <authorList>
            <person name="Sun L."/>
        </authorList>
    </citation>
    <scope>NUCLEOTIDE SEQUENCE [LARGE SCALE GENOMIC DNA]</scope>
    <source>
        <strain evidence="12">ASW11-19</strain>
    </source>
</reference>
<keyword evidence="6 10" id="KW-0210">Decarboxylase</keyword>
<accession>A0ABT2VJS3</accession>